<organism evidence="3 4">
    <name type="scientific">Parvicella tangerina</name>
    <dbReference type="NCBI Taxonomy" id="2829795"/>
    <lineage>
        <taxon>Bacteria</taxon>
        <taxon>Pseudomonadati</taxon>
        <taxon>Bacteroidota</taxon>
        <taxon>Flavobacteriia</taxon>
        <taxon>Flavobacteriales</taxon>
        <taxon>Parvicellaceae</taxon>
        <taxon>Parvicella</taxon>
    </lineage>
</organism>
<dbReference type="EMBL" id="OU015584">
    <property type="protein sequence ID" value="CAG5080650.1"/>
    <property type="molecule type" value="Genomic_DNA"/>
</dbReference>
<dbReference type="Pfam" id="PF13649">
    <property type="entry name" value="Methyltransf_25"/>
    <property type="match status" value="1"/>
</dbReference>
<dbReference type="PANTHER" id="PTHR43861:SF3">
    <property type="entry name" value="PUTATIVE (AFU_ORTHOLOGUE AFUA_2G14390)-RELATED"/>
    <property type="match status" value="1"/>
</dbReference>
<dbReference type="PANTHER" id="PTHR43861">
    <property type="entry name" value="TRANS-ACONITATE 2-METHYLTRANSFERASE-RELATED"/>
    <property type="match status" value="1"/>
</dbReference>
<proteinExistence type="predicted"/>
<evidence type="ECO:0000256" key="1">
    <source>
        <dbReference type="ARBA" id="ARBA00022679"/>
    </source>
</evidence>
<dbReference type="InterPro" id="IPR041698">
    <property type="entry name" value="Methyltransf_25"/>
</dbReference>
<evidence type="ECO:0000313" key="3">
    <source>
        <dbReference type="EMBL" id="CAG5080650.1"/>
    </source>
</evidence>
<name>A0A916JLD0_9FLAO</name>
<dbReference type="Gene3D" id="3.40.50.150">
    <property type="entry name" value="Vaccinia Virus protein VP39"/>
    <property type="match status" value="1"/>
</dbReference>
<gene>
    <name evidence="3" type="ORF">CRYO30217_01408</name>
</gene>
<sequence>MLTFWNERYAEPSFAYGEGPNEFFKQELDQLTPGKILLPAEGEGRNAVYAAKKGWDVHAFDQSEEGRKKAFELAKKNHVSINFQLQDLNELDYPNESFDCIALIYVHTPPASRRKTHQNLCKLLKPNGTLILEGFHKDHINYNSKNPKAGGPKAIDLLFSIQELQEDFCGMNILQLEETITHLNEGNYHVGESAVVRMVAKKMS</sequence>
<dbReference type="Proteomes" id="UP000683507">
    <property type="component" value="Chromosome"/>
</dbReference>
<reference evidence="3" key="1">
    <citation type="submission" date="2021-04" db="EMBL/GenBank/DDBJ databases">
        <authorList>
            <person name="Rodrigo-Torres L."/>
            <person name="Arahal R. D."/>
            <person name="Lucena T."/>
        </authorList>
    </citation>
    <scope>NUCLEOTIDE SEQUENCE</scope>
    <source>
        <strain evidence="3">AS29M-1</strain>
    </source>
</reference>
<dbReference type="InterPro" id="IPR029063">
    <property type="entry name" value="SAM-dependent_MTases_sf"/>
</dbReference>
<evidence type="ECO:0000259" key="2">
    <source>
        <dbReference type="Pfam" id="PF13649"/>
    </source>
</evidence>
<dbReference type="AlphaFoldDB" id="A0A916JLD0"/>
<keyword evidence="1" id="KW-0808">Transferase</keyword>
<dbReference type="SUPFAM" id="SSF53335">
    <property type="entry name" value="S-adenosyl-L-methionine-dependent methyltransferases"/>
    <property type="match status" value="1"/>
</dbReference>
<accession>A0A916JLD0</accession>
<evidence type="ECO:0000313" key="4">
    <source>
        <dbReference type="Proteomes" id="UP000683507"/>
    </source>
</evidence>
<protein>
    <recommendedName>
        <fullName evidence="2">Methyltransferase domain-containing protein</fullName>
    </recommendedName>
</protein>
<dbReference type="KEGG" id="ptan:CRYO30217_01408"/>
<feature type="domain" description="Methyltransferase" evidence="2">
    <location>
        <begin position="40"/>
        <end position="128"/>
    </location>
</feature>
<keyword evidence="4" id="KW-1185">Reference proteome</keyword>
<dbReference type="GO" id="GO:0016740">
    <property type="term" value="F:transferase activity"/>
    <property type="evidence" value="ECO:0007669"/>
    <property type="project" value="UniProtKB-KW"/>
</dbReference>
<dbReference type="RefSeq" id="WP_258541610.1">
    <property type="nucleotide sequence ID" value="NZ_OU015584.1"/>
</dbReference>